<dbReference type="Proteomes" id="UP000187209">
    <property type="component" value="Unassembled WGS sequence"/>
</dbReference>
<gene>
    <name evidence="2" type="ORF">SteCoe_6757</name>
</gene>
<dbReference type="PANTHER" id="PTHR43215:SF14">
    <property type="entry name" value="RADIAL SPOKE HEAD 1 HOMOLOG"/>
    <property type="match status" value="1"/>
</dbReference>
<keyword evidence="3" id="KW-1185">Reference proteome</keyword>
<dbReference type="OrthoDB" id="392831at2759"/>
<evidence type="ECO:0008006" key="4">
    <source>
        <dbReference type="Google" id="ProtNLM"/>
    </source>
</evidence>
<evidence type="ECO:0000313" key="3">
    <source>
        <dbReference type="Proteomes" id="UP000187209"/>
    </source>
</evidence>
<evidence type="ECO:0000313" key="2">
    <source>
        <dbReference type="EMBL" id="OMJ90778.1"/>
    </source>
</evidence>
<dbReference type="Gene3D" id="2.20.110.10">
    <property type="entry name" value="Histone H3 K4-specific methyltransferase SET7/9 N-terminal domain"/>
    <property type="match status" value="3"/>
</dbReference>
<dbReference type="EMBL" id="MPUH01000095">
    <property type="protein sequence ID" value="OMJ90778.1"/>
    <property type="molecule type" value="Genomic_DNA"/>
</dbReference>
<dbReference type="InterPro" id="IPR003409">
    <property type="entry name" value="MORN"/>
</dbReference>
<comment type="caution">
    <text evidence="2">The sequence shown here is derived from an EMBL/GenBank/DDBJ whole genome shotgun (WGS) entry which is preliminary data.</text>
</comment>
<dbReference type="AlphaFoldDB" id="A0A1R2CP48"/>
<organism evidence="2 3">
    <name type="scientific">Stentor coeruleus</name>
    <dbReference type="NCBI Taxonomy" id="5963"/>
    <lineage>
        <taxon>Eukaryota</taxon>
        <taxon>Sar</taxon>
        <taxon>Alveolata</taxon>
        <taxon>Ciliophora</taxon>
        <taxon>Postciliodesmatophora</taxon>
        <taxon>Heterotrichea</taxon>
        <taxon>Heterotrichida</taxon>
        <taxon>Stentoridae</taxon>
        <taxon>Stentor</taxon>
    </lineage>
</organism>
<sequence length="408" mass="46908">MGNLTCLRCVEELEQDLEENLDPIVVVLANNGIIDTDFNSLAATGEIDFSSHQMQIAKISLIQRAWRTRQAKKHMLLLQKTCLKTLYFAHSDVLATLNKGLYKSLRKRTRFLYANGAVYEGESCGGFRDGYGKMKWPDMCYYEGNWSFGYPFGYGKFIYTDQDYYEGKWISPYSHGTQSLTGSTQSFDFSSNTSDGYIWLWFKHEGSNSLYLALYKKLESLRKVYISVLRLLEDGRKNFSNYKETCLKSKTHELDNGKFTGEMVEGKRQGIGEQVWGEGFFYIGQWVNNSQNGFGQSVWADGSTYVGFYKNSSKEGVGEYFWAFGDSYIGEWDEDVMHGVGKYAYADGREYFGQWCKGLMDGYGVFKWTDGKKYEGMWKNGKKHGQGCSYDIQGNPVFNQWYNGRLQE</sequence>
<dbReference type="Pfam" id="PF02493">
    <property type="entry name" value="MORN"/>
    <property type="match status" value="7"/>
</dbReference>
<dbReference type="PANTHER" id="PTHR43215">
    <property type="entry name" value="RADIAL SPOKE HEAD 1 HOMOLOG"/>
    <property type="match status" value="1"/>
</dbReference>
<name>A0A1R2CP48_9CILI</name>
<proteinExistence type="predicted"/>
<protein>
    <recommendedName>
        <fullName evidence="4">MORN repeat-containing protein 3</fullName>
    </recommendedName>
</protein>
<keyword evidence="1" id="KW-0677">Repeat</keyword>
<dbReference type="SUPFAM" id="SSF82185">
    <property type="entry name" value="Histone H3 K4-specific methyltransferase SET7/9 N-terminal domain"/>
    <property type="match status" value="3"/>
</dbReference>
<accession>A0A1R2CP48</accession>
<dbReference type="SMART" id="SM00698">
    <property type="entry name" value="MORN"/>
    <property type="match status" value="8"/>
</dbReference>
<evidence type="ECO:0000256" key="1">
    <source>
        <dbReference type="ARBA" id="ARBA00022737"/>
    </source>
</evidence>
<reference evidence="2 3" key="1">
    <citation type="submission" date="2016-11" db="EMBL/GenBank/DDBJ databases">
        <title>The macronuclear genome of Stentor coeruleus: a giant cell with tiny introns.</title>
        <authorList>
            <person name="Slabodnick M."/>
            <person name="Ruby J.G."/>
            <person name="Reiff S.B."/>
            <person name="Swart E.C."/>
            <person name="Gosai S."/>
            <person name="Prabakaran S."/>
            <person name="Witkowska E."/>
            <person name="Larue G.E."/>
            <person name="Fisher S."/>
            <person name="Freeman R.M."/>
            <person name="Gunawardena J."/>
            <person name="Chu W."/>
            <person name="Stover N.A."/>
            <person name="Gregory B.D."/>
            <person name="Nowacki M."/>
            <person name="Derisi J."/>
            <person name="Roy S.W."/>
            <person name="Marshall W.F."/>
            <person name="Sood P."/>
        </authorList>
    </citation>
    <scope>NUCLEOTIDE SEQUENCE [LARGE SCALE GENOMIC DNA]</scope>
    <source>
        <strain evidence="2">WM001</strain>
    </source>
</reference>